<feature type="signal peptide" evidence="8">
    <location>
        <begin position="1"/>
        <end position="23"/>
    </location>
</feature>
<dbReference type="Proteomes" id="UP001519343">
    <property type="component" value="Unassembled WGS sequence"/>
</dbReference>
<keyword evidence="3 7" id="KW-0812">Transmembrane</keyword>
<reference evidence="9 10" key="1">
    <citation type="submission" date="2021-03" db="EMBL/GenBank/DDBJ databases">
        <title>Genomic Encyclopedia of Type Strains, Phase IV (KMG-IV): sequencing the most valuable type-strain genomes for metagenomic binning, comparative biology and taxonomic classification.</title>
        <authorList>
            <person name="Goeker M."/>
        </authorList>
    </citation>
    <scope>NUCLEOTIDE SEQUENCE [LARGE SCALE GENOMIC DNA]</scope>
    <source>
        <strain evidence="9 10">DSM 24738</strain>
    </source>
</reference>
<feature type="transmembrane region" description="Helical" evidence="7">
    <location>
        <begin position="65"/>
        <end position="87"/>
    </location>
</feature>
<dbReference type="RefSeq" id="WP_209808862.1">
    <property type="nucleotide sequence ID" value="NZ_JAGGKT010000001.1"/>
</dbReference>
<evidence type="ECO:0000256" key="5">
    <source>
        <dbReference type="ARBA" id="ARBA00023136"/>
    </source>
</evidence>
<evidence type="ECO:0000256" key="2">
    <source>
        <dbReference type="ARBA" id="ARBA00022475"/>
    </source>
</evidence>
<evidence type="ECO:0000256" key="6">
    <source>
        <dbReference type="SAM" id="MobiDB-lite"/>
    </source>
</evidence>
<evidence type="ECO:0000256" key="3">
    <source>
        <dbReference type="ARBA" id="ARBA00022692"/>
    </source>
</evidence>
<dbReference type="InterPro" id="IPR022781">
    <property type="entry name" value="Flagellar_biosynth_FliO"/>
</dbReference>
<gene>
    <name evidence="9" type="ORF">J2Z37_000781</name>
</gene>
<proteinExistence type="predicted"/>
<evidence type="ECO:0000256" key="1">
    <source>
        <dbReference type="ARBA" id="ARBA00004236"/>
    </source>
</evidence>
<keyword evidence="9" id="KW-0966">Cell projection</keyword>
<sequence>MLIRILIPLFLFLSISFPGTMEAAQPTSVYDAIESGKGNITEQPSNQKEQTTLTEEDTSLSLFPFLVKLVFSLVFIIALIFLLFKFWGTKTRQMQSRGPFHVLGGCVVGANRSIQAVLIGQTIYILGIGENVQLLRTIEKGEEYNLILDSFESMAETPSLLNTKRWFSKGEPAQKSWEDLLQDQLREMGSGGASNLQRWEKQTEEGPKKHE</sequence>
<keyword evidence="4 7" id="KW-1133">Transmembrane helix</keyword>
<dbReference type="EMBL" id="JAGGKT010000001">
    <property type="protein sequence ID" value="MBP1930794.1"/>
    <property type="molecule type" value="Genomic_DNA"/>
</dbReference>
<comment type="subcellular location">
    <subcellularLocation>
        <location evidence="1">Cell membrane</location>
    </subcellularLocation>
</comment>
<evidence type="ECO:0000313" key="10">
    <source>
        <dbReference type="Proteomes" id="UP001519343"/>
    </source>
</evidence>
<keyword evidence="9" id="KW-0282">Flagellum</keyword>
<protein>
    <submittedName>
        <fullName evidence="9">Flagellar protein FliO/FliZ</fullName>
    </submittedName>
</protein>
<keyword evidence="9" id="KW-0969">Cilium</keyword>
<accession>A0ABS4GKL2</accession>
<keyword evidence="8" id="KW-0732">Signal</keyword>
<keyword evidence="5 7" id="KW-0472">Membrane</keyword>
<dbReference type="Pfam" id="PF04347">
    <property type="entry name" value="FliO"/>
    <property type="match status" value="1"/>
</dbReference>
<organism evidence="9 10">
    <name type="scientific">Ammoniphilus resinae</name>
    <dbReference type="NCBI Taxonomy" id="861532"/>
    <lineage>
        <taxon>Bacteria</taxon>
        <taxon>Bacillati</taxon>
        <taxon>Bacillota</taxon>
        <taxon>Bacilli</taxon>
        <taxon>Bacillales</taxon>
        <taxon>Paenibacillaceae</taxon>
        <taxon>Aneurinibacillus group</taxon>
        <taxon>Ammoniphilus</taxon>
    </lineage>
</organism>
<keyword evidence="10" id="KW-1185">Reference proteome</keyword>
<keyword evidence="2" id="KW-1003">Cell membrane</keyword>
<evidence type="ECO:0000256" key="7">
    <source>
        <dbReference type="SAM" id="Phobius"/>
    </source>
</evidence>
<feature type="chain" id="PRO_5046385724" evidence="8">
    <location>
        <begin position="24"/>
        <end position="211"/>
    </location>
</feature>
<evidence type="ECO:0000256" key="4">
    <source>
        <dbReference type="ARBA" id="ARBA00022989"/>
    </source>
</evidence>
<evidence type="ECO:0000313" key="9">
    <source>
        <dbReference type="EMBL" id="MBP1930794.1"/>
    </source>
</evidence>
<name>A0ABS4GKL2_9BACL</name>
<feature type="region of interest" description="Disordered" evidence="6">
    <location>
        <begin position="189"/>
        <end position="211"/>
    </location>
</feature>
<feature type="compositionally biased region" description="Basic and acidic residues" evidence="6">
    <location>
        <begin position="198"/>
        <end position="211"/>
    </location>
</feature>
<evidence type="ECO:0000256" key="8">
    <source>
        <dbReference type="SAM" id="SignalP"/>
    </source>
</evidence>
<comment type="caution">
    <text evidence="9">The sequence shown here is derived from an EMBL/GenBank/DDBJ whole genome shotgun (WGS) entry which is preliminary data.</text>
</comment>